<reference evidence="4" key="1">
    <citation type="submission" date="2017-09" db="EMBL/GenBank/DDBJ databases">
        <authorList>
            <person name="Varghese N."/>
            <person name="Submissions S."/>
        </authorList>
    </citation>
    <scope>NUCLEOTIDE SEQUENCE [LARGE SCALE GENOMIC DNA]</scope>
    <source>
        <strain evidence="4">CGMCC 1.12461</strain>
    </source>
</reference>
<keyword evidence="2" id="KW-0732">Signal</keyword>
<sequence length="208" mass="23514">MTHKLWLALLASAALQGCATMDKSQCLTADWRTIGFEDGAKGKPETEISTYRQDCADHGVTPDLNAYRLGHRQGSENFCTQRNGFDVGMRGGSYQGSCTTDLAEPFLSGYRDGQELYGLQQAVANARNSIDRQQQQIRTAEKTIISKTDLLVEDGLVKEERIQLLAEIELLKTELMDMHDQLPLLQQNLRQAQRAYQQAEQRFLPYRQ</sequence>
<dbReference type="RefSeq" id="WP_097110760.1">
    <property type="nucleotide sequence ID" value="NZ_OBEB01000002.1"/>
</dbReference>
<feature type="coiled-coil region" evidence="1">
    <location>
        <begin position="175"/>
        <end position="202"/>
    </location>
</feature>
<feature type="chain" id="PRO_5012673495" description="DNA repair protein" evidence="2">
    <location>
        <begin position="20"/>
        <end position="208"/>
    </location>
</feature>
<protein>
    <recommendedName>
        <fullName evidence="5">DNA repair protein</fullName>
    </recommendedName>
</protein>
<name>A0A285IPA2_9GAMM</name>
<feature type="signal peptide" evidence="2">
    <location>
        <begin position="1"/>
        <end position="19"/>
    </location>
</feature>
<dbReference type="PROSITE" id="PS51257">
    <property type="entry name" value="PROKAR_LIPOPROTEIN"/>
    <property type="match status" value="1"/>
</dbReference>
<dbReference type="AlphaFoldDB" id="A0A285IPA2"/>
<dbReference type="InterPro" id="IPR021242">
    <property type="entry name" value="DUF2799"/>
</dbReference>
<keyword evidence="4" id="KW-1185">Reference proteome</keyword>
<evidence type="ECO:0000313" key="3">
    <source>
        <dbReference type="EMBL" id="SNY49683.1"/>
    </source>
</evidence>
<evidence type="ECO:0000256" key="1">
    <source>
        <dbReference type="SAM" id="Coils"/>
    </source>
</evidence>
<keyword evidence="1" id="KW-0175">Coiled coil</keyword>
<proteinExistence type="predicted"/>
<organism evidence="3 4">
    <name type="scientific">Arsukibacterium tuosuense</name>
    <dbReference type="NCBI Taxonomy" id="1323745"/>
    <lineage>
        <taxon>Bacteria</taxon>
        <taxon>Pseudomonadati</taxon>
        <taxon>Pseudomonadota</taxon>
        <taxon>Gammaproteobacteria</taxon>
        <taxon>Chromatiales</taxon>
        <taxon>Chromatiaceae</taxon>
        <taxon>Arsukibacterium</taxon>
    </lineage>
</organism>
<evidence type="ECO:0000313" key="4">
    <source>
        <dbReference type="Proteomes" id="UP000219353"/>
    </source>
</evidence>
<evidence type="ECO:0000256" key="2">
    <source>
        <dbReference type="SAM" id="SignalP"/>
    </source>
</evidence>
<evidence type="ECO:0008006" key="5">
    <source>
        <dbReference type="Google" id="ProtNLM"/>
    </source>
</evidence>
<feature type="coiled-coil region" evidence="1">
    <location>
        <begin position="116"/>
        <end position="143"/>
    </location>
</feature>
<dbReference type="OrthoDB" id="5917215at2"/>
<accession>A0A285IPA2</accession>
<dbReference type="Proteomes" id="UP000219353">
    <property type="component" value="Unassembled WGS sequence"/>
</dbReference>
<gene>
    <name evidence="3" type="ORF">SAMN06297280_1502</name>
</gene>
<dbReference type="Pfam" id="PF10973">
    <property type="entry name" value="DUF2799"/>
    <property type="match status" value="1"/>
</dbReference>
<dbReference type="EMBL" id="OBEB01000002">
    <property type="protein sequence ID" value="SNY49683.1"/>
    <property type="molecule type" value="Genomic_DNA"/>
</dbReference>